<reference evidence="1" key="2">
    <citation type="journal article" date="2015" name="Fish Shellfish Immunol.">
        <title>Early steps in the European eel (Anguilla anguilla)-Vibrio vulnificus interaction in the gills: Role of the RtxA13 toxin.</title>
        <authorList>
            <person name="Callol A."/>
            <person name="Pajuelo D."/>
            <person name="Ebbesson L."/>
            <person name="Teles M."/>
            <person name="MacKenzie S."/>
            <person name="Amaro C."/>
        </authorList>
    </citation>
    <scope>NUCLEOTIDE SEQUENCE</scope>
</reference>
<organism evidence="1">
    <name type="scientific">Anguilla anguilla</name>
    <name type="common">European freshwater eel</name>
    <name type="synonym">Muraena anguilla</name>
    <dbReference type="NCBI Taxonomy" id="7936"/>
    <lineage>
        <taxon>Eukaryota</taxon>
        <taxon>Metazoa</taxon>
        <taxon>Chordata</taxon>
        <taxon>Craniata</taxon>
        <taxon>Vertebrata</taxon>
        <taxon>Euteleostomi</taxon>
        <taxon>Actinopterygii</taxon>
        <taxon>Neopterygii</taxon>
        <taxon>Teleostei</taxon>
        <taxon>Anguilliformes</taxon>
        <taxon>Anguillidae</taxon>
        <taxon>Anguilla</taxon>
    </lineage>
</organism>
<sequence length="26" mass="2728">MAVSVLWALRSPGCIYAIHPFGGGPQ</sequence>
<proteinExistence type="predicted"/>
<dbReference type="AlphaFoldDB" id="A0A0E9XJM0"/>
<dbReference type="EMBL" id="GBXM01005733">
    <property type="protein sequence ID" value="JAI02845.1"/>
    <property type="molecule type" value="Transcribed_RNA"/>
</dbReference>
<reference evidence="1" key="1">
    <citation type="submission" date="2014-11" db="EMBL/GenBank/DDBJ databases">
        <authorList>
            <person name="Amaro Gonzalez C."/>
        </authorList>
    </citation>
    <scope>NUCLEOTIDE SEQUENCE</scope>
</reference>
<accession>A0A0E9XJM0</accession>
<name>A0A0E9XJM0_ANGAN</name>
<evidence type="ECO:0000313" key="1">
    <source>
        <dbReference type="EMBL" id="JAI02845.1"/>
    </source>
</evidence>
<protein>
    <submittedName>
        <fullName evidence="1">Uncharacterized protein</fullName>
    </submittedName>
</protein>